<reference evidence="1 2" key="1">
    <citation type="submission" date="2016-02" db="EMBL/GenBank/DDBJ databases">
        <title>Paenibacillus sp. LPB0068, isolated from Crassostrea gigas.</title>
        <authorList>
            <person name="Shin S.-K."/>
            <person name="Yi H."/>
        </authorList>
    </citation>
    <scope>NUCLEOTIDE SEQUENCE [LARGE SCALE GENOMIC DNA]</scope>
    <source>
        <strain evidence="1 2">LPB0068</strain>
    </source>
</reference>
<organism evidence="1 2">
    <name type="scientific">Paenibacillus crassostreae</name>
    <dbReference type="NCBI Taxonomy" id="1763538"/>
    <lineage>
        <taxon>Bacteria</taxon>
        <taxon>Bacillati</taxon>
        <taxon>Bacillota</taxon>
        <taxon>Bacilli</taxon>
        <taxon>Bacillales</taxon>
        <taxon>Paenibacillaceae</taxon>
        <taxon>Paenibacillus</taxon>
    </lineage>
</organism>
<proteinExistence type="predicted"/>
<dbReference type="RefSeq" id="WP_068656386.1">
    <property type="nucleotide sequence ID" value="NZ_CP017770.1"/>
</dbReference>
<dbReference type="KEGG" id="pcx:LPB68_17985"/>
<evidence type="ECO:0000313" key="2">
    <source>
        <dbReference type="Proteomes" id="UP000077134"/>
    </source>
</evidence>
<name>A0A167G0C7_9BACL</name>
<dbReference type="EMBL" id="LSFN01000005">
    <property type="protein sequence ID" value="OAB77082.1"/>
    <property type="molecule type" value="Genomic_DNA"/>
</dbReference>
<dbReference type="STRING" id="1763538.LPB68_17985"/>
<protein>
    <submittedName>
        <fullName evidence="1">Uncharacterized protein</fullName>
    </submittedName>
</protein>
<sequence>MVYQIRIKGHLGPGWTDWFEGLTITLEENGDTLLTGPVVDQAALYGLLRKVRDLGMPLLSVIRV</sequence>
<keyword evidence="2" id="KW-1185">Reference proteome</keyword>
<comment type="caution">
    <text evidence="1">The sequence shown here is derived from an EMBL/GenBank/DDBJ whole genome shotgun (WGS) entry which is preliminary data.</text>
</comment>
<accession>A0A167G0C7</accession>
<dbReference type="OrthoDB" id="4828421at2"/>
<dbReference type="AlphaFoldDB" id="A0A167G0C7"/>
<dbReference type="Proteomes" id="UP000077134">
    <property type="component" value="Unassembled WGS sequence"/>
</dbReference>
<gene>
    <name evidence="1" type="ORF">PNBC_06750</name>
</gene>
<evidence type="ECO:0000313" key="1">
    <source>
        <dbReference type="EMBL" id="OAB77082.1"/>
    </source>
</evidence>